<evidence type="ECO:0000256" key="1">
    <source>
        <dbReference type="ARBA" id="ARBA00001947"/>
    </source>
</evidence>
<evidence type="ECO:0000313" key="8">
    <source>
        <dbReference type="EMBL" id="SFV68729.1"/>
    </source>
</evidence>
<evidence type="ECO:0000256" key="3">
    <source>
        <dbReference type="ARBA" id="ARBA00022723"/>
    </source>
</evidence>
<dbReference type="PROSITE" id="PS51257">
    <property type="entry name" value="PROKAR_LIPOPROTEIN"/>
    <property type="match status" value="1"/>
</dbReference>
<dbReference type="GO" id="GO:0051603">
    <property type="term" value="P:proteolysis involved in protein catabolic process"/>
    <property type="evidence" value="ECO:0007669"/>
    <property type="project" value="TreeGrafter"/>
</dbReference>
<reference evidence="8" key="1">
    <citation type="submission" date="2016-10" db="EMBL/GenBank/DDBJ databases">
        <authorList>
            <person name="de Groot N.N."/>
        </authorList>
    </citation>
    <scope>NUCLEOTIDE SEQUENCE</scope>
</reference>
<evidence type="ECO:0000259" key="7">
    <source>
        <dbReference type="Pfam" id="PF01435"/>
    </source>
</evidence>
<dbReference type="PANTHER" id="PTHR22726:SF24">
    <property type="entry name" value="M48 FAMILY METALLOPEPTIDASE"/>
    <property type="match status" value="1"/>
</dbReference>
<dbReference type="AlphaFoldDB" id="A0A1W1CSI8"/>
<dbReference type="GO" id="GO:0046872">
    <property type="term" value="F:metal ion binding"/>
    <property type="evidence" value="ECO:0007669"/>
    <property type="project" value="UniProtKB-KW"/>
</dbReference>
<comment type="cofactor">
    <cofactor evidence="1">
        <name>Zn(2+)</name>
        <dbReference type="ChEBI" id="CHEBI:29105"/>
    </cofactor>
</comment>
<dbReference type="GO" id="GO:0016020">
    <property type="term" value="C:membrane"/>
    <property type="evidence" value="ECO:0007669"/>
    <property type="project" value="TreeGrafter"/>
</dbReference>
<protein>
    <submittedName>
        <fullName evidence="8">Zn-dependent protease with chaperone function</fullName>
    </submittedName>
</protein>
<dbReference type="Pfam" id="PF01435">
    <property type="entry name" value="Peptidase_M48"/>
    <property type="match status" value="1"/>
</dbReference>
<sequence>MIKTFKKIILGAILALLFIGCSKAPITGRSQFITVSPQQELALGIQSAKEVLKKEKVSTDPQKNAMVKRVGQRIAQVATKDYPIAKSFTWEFFVIQKDEEANAFCLPGGKVFVYTGIFKYISNDDELAAVMGHEIGHALARHGAERMSRGQLQEAGVQVLSAVMQGQGNPQNTAMVMQAFGIGSQLGIMLPHSRTQEYEADTIGLFLSAKAGYNPKSALTFWEKFAKSGQTPPEYLSTHPAPTNRIAKLRALLPKVMPIYEANKH</sequence>
<evidence type="ECO:0000256" key="4">
    <source>
        <dbReference type="ARBA" id="ARBA00022801"/>
    </source>
</evidence>
<evidence type="ECO:0000256" key="6">
    <source>
        <dbReference type="ARBA" id="ARBA00023049"/>
    </source>
</evidence>
<dbReference type="EMBL" id="FPHN01000256">
    <property type="protein sequence ID" value="SFV68729.1"/>
    <property type="molecule type" value="Genomic_DNA"/>
</dbReference>
<keyword evidence="4" id="KW-0378">Hydrolase</keyword>
<dbReference type="InterPro" id="IPR051156">
    <property type="entry name" value="Mito/Outer_Membr_Metalloprot"/>
</dbReference>
<organism evidence="8">
    <name type="scientific">hydrothermal vent metagenome</name>
    <dbReference type="NCBI Taxonomy" id="652676"/>
    <lineage>
        <taxon>unclassified sequences</taxon>
        <taxon>metagenomes</taxon>
        <taxon>ecological metagenomes</taxon>
    </lineage>
</organism>
<dbReference type="InterPro" id="IPR001915">
    <property type="entry name" value="Peptidase_M48"/>
</dbReference>
<dbReference type="GO" id="GO:0004222">
    <property type="term" value="F:metalloendopeptidase activity"/>
    <property type="evidence" value="ECO:0007669"/>
    <property type="project" value="InterPro"/>
</dbReference>
<keyword evidence="2 8" id="KW-0645">Protease</keyword>
<name>A0A1W1CSI8_9ZZZZ</name>
<dbReference type="Gene3D" id="3.30.2010.10">
    <property type="entry name" value="Metalloproteases ('zincins'), catalytic domain"/>
    <property type="match status" value="1"/>
</dbReference>
<evidence type="ECO:0000256" key="2">
    <source>
        <dbReference type="ARBA" id="ARBA00022670"/>
    </source>
</evidence>
<feature type="domain" description="Peptidase M48" evidence="7">
    <location>
        <begin position="61"/>
        <end position="251"/>
    </location>
</feature>
<keyword evidence="5" id="KW-0862">Zinc</keyword>
<evidence type="ECO:0000256" key="5">
    <source>
        <dbReference type="ARBA" id="ARBA00022833"/>
    </source>
</evidence>
<gene>
    <name evidence="8" type="ORF">MNB_SV-14-547</name>
</gene>
<keyword evidence="3" id="KW-0479">Metal-binding</keyword>
<dbReference type="PANTHER" id="PTHR22726">
    <property type="entry name" value="METALLOENDOPEPTIDASE OMA1"/>
    <property type="match status" value="1"/>
</dbReference>
<proteinExistence type="predicted"/>
<dbReference type="CDD" id="cd07331">
    <property type="entry name" value="M48C_Oma1_like"/>
    <property type="match status" value="1"/>
</dbReference>
<accession>A0A1W1CSI8</accession>
<keyword evidence="6" id="KW-0482">Metalloprotease</keyword>